<comment type="similarity">
    <text evidence="1">Belongs to the short-chain dehydrogenases/reductases (SDR) family.</text>
</comment>
<dbReference type="AlphaFoldDB" id="A0A7G6WYR7"/>
<evidence type="ECO:0000256" key="2">
    <source>
        <dbReference type="ARBA" id="ARBA00023002"/>
    </source>
</evidence>
<dbReference type="Proteomes" id="UP000515563">
    <property type="component" value="Chromosome"/>
</dbReference>
<sequence length="257" mass="26034">MALKRFENRVAFVTGAAHGIGRATVLRLAAEGAAIGAADVDAEGTAAVVAEITEAGGSAVALSCDITDTASVDAAVAATVGRFGRLDVLANVAGHNVGGLEGAEPAEEQWGRQYDFTFTGAVRCIRASLPHLMESRGAVVLVGSISGEVALGTAPYAAAKAAVANLVRNLASDHGPQGVRFNVVAPATVATDRFLGKEKLLDELKAIYPLGRVGQPEDVAAAIAFLASDDAAWITGITLPVEGGLTTGPGHLLNKIG</sequence>
<evidence type="ECO:0000256" key="1">
    <source>
        <dbReference type="ARBA" id="ARBA00006484"/>
    </source>
</evidence>
<dbReference type="Gene3D" id="3.40.50.720">
    <property type="entry name" value="NAD(P)-binding Rossmann-like Domain"/>
    <property type="match status" value="1"/>
</dbReference>
<evidence type="ECO:0000313" key="3">
    <source>
        <dbReference type="EMBL" id="QNE19132.1"/>
    </source>
</evidence>
<dbReference type="PRINTS" id="PR00081">
    <property type="entry name" value="GDHRDH"/>
</dbReference>
<dbReference type="KEGG" id="kqi:F1D05_15940"/>
<dbReference type="PANTHER" id="PTHR24321">
    <property type="entry name" value="DEHYDROGENASES, SHORT CHAIN"/>
    <property type="match status" value="1"/>
</dbReference>
<dbReference type="GO" id="GO:0016491">
    <property type="term" value="F:oxidoreductase activity"/>
    <property type="evidence" value="ECO:0007669"/>
    <property type="project" value="UniProtKB-KW"/>
</dbReference>
<dbReference type="EMBL" id="CP043661">
    <property type="protein sequence ID" value="QNE19132.1"/>
    <property type="molecule type" value="Genomic_DNA"/>
</dbReference>
<proteinExistence type="inferred from homology"/>
<keyword evidence="2" id="KW-0560">Oxidoreductase</keyword>
<dbReference type="CDD" id="cd05233">
    <property type="entry name" value="SDR_c"/>
    <property type="match status" value="1"/>
</dbReference>
<dbReference type="SUPFAM" id="SSF51735">
    <property type="entry name" value="NAD(P)-binding Rossmann-fold domains"/>
    <property type="match status" value="1"/>
</dbReference>
<dbReference type="Pfam" id="PF13561">
    <property type="entry name" value="adh_short_C2"/>
    <property type="match status" value="1"/>
</dbReference>
<dbReference type="PRINTS" id="PR00080">
    <property type="entry name" value="SDRFAMILY"/>
</dbReference>
<organism evidence="3 4">
    <name type="scientific">Kribbella qitaiheensis</name>
    <dbReference type="NCBI Taxonomy" id="1544730"/>
    <lineage>
        <taxon>Bacteria</taxon>
        <taxon>Bacillati</taxon>
        <taxon>Actinomycetota</taxon>
        <taxon>Actinomycetes</taxon>
        <taxon>Propionibacteriales</taxon>
        <taxon>Kribbellaceae</taxon>
        <taxon>Kribbella</taxon>
    </lineage>
</organism>
<gene>
    <name evidence="3" type="ORF">F1D05_15940</name>
</gene>
<evidence type="ECO:0000313" key="4">
    <source>
        <dbReference type="Proteomes" id="UP000515563"/>
    </source>
</evidence>
<name>A0A7G6WYR7_9ACTN</name>
<dbReference type="InterPro" id="IPR036291">
    <property type="entry name" value="NAD(P)-bd_dom_sf"/>
</dbReference>
<dbReference type="FunFam" id="3.40.50.720:FF:000084">
    <property type="entry name" value="Short-chain dehydrogenase reductase"/>
    <property type="match status" value="1"/>
</dbReference>
<accession>A0A7G6WYR7</accession>
<reference evidence="3 4" key="2">
    <citation type="journal article" date="2020" name="Microbiol. Resour. Announc.">
        <title>Antarctic desert soil bacteria exhibit high novel natural product potential, evaluated through long-read genome sequencing and comparative genomics.</title>
        <authorList>
            <person name="Benaud N."/>
            <person name="Edwards R.J."/>
            <person name="Amos T.G."/>
            <person name="D'Agostino P.M."/>
            <person name="Gutierrez-Chavez C."/>
            <person name="Montgomery K."/>
            <person name="Nicetic I."/>
            <person name="Ferrari B.C."/>
        </authorList>
    </citation>
    <scope>NUCLEOTIDE SEQUENCE [LARGE SCALE GENOMIC DNA]</scope>
    <source>
        <strain evidence="3 4">SPB151</strain>
    </source>
</reference>
<protein>
    <submittedName>
        <fullName evidence="3">SDR family oxidoreductase</fullName>
    </submittedName>
</protein>
<dbReference type="RefSeq" id="WP_185448414.1">
    <property type="nucleotide sequence ID" value="NZ_CP043661.1"/>
</dbReference>
<reference evidence="4" key="1">
    <citation type="submission" date="2019-09" db="EMBL/GenBank/DDBJ databases">
        <title>Antimicrobial potential of Antarctic Bacteria.</title>
        <authorList>
            <person name="Benaud N."/>
            <person name="Edwards R.J."/>
            <person name="Ferrari B.C."/>
        </authorList>
    </citation>
    <scope>NUCLEOTIDE SEQUENCE [LARGE SCALE GENOMIC DNA]</scope>
    <source>
        <strain evidence="4">SPB151</strain>
    </source>
</reference>
<keyword evidence="4" id="KW-1185">Reference proteome</keyword>
<dbReference type="InterPro" id="IPR002347">
    <property type="entry name" value="SDR_fam"/>
</dbReference>
<dbReference type="PANTHER" id="PTHR24321:SF14">
    <property type="entry name" value="SHORT-CHAIN TYPE DEHYDROGENASE_REDUCTASE BLR2146-RELATED"/>
    <property type="match status" value="1"/>
</dbReference>